<evidence type="ECO:0000313" key="5">
    <source>
        <dbReference type="EMBL" id="EON95899.1"/>
    </source>
</evidence>
<protein>
    <recommendedName>
        <fullName evidence="2">Autophagy-related protein 14</fullName>
    </recommendedName>
</protein>
<dbReference type="PANTHER" id="PTHR15157">
    <property type="entry name" value="UV RADIATION RESISTANCE-ASSOCIATED GENE PROTEIN"/>
    <property type="match status" value="1"/>
</dbReference>
<evidence type="ECO:0000256" key="4">
    <source>
        <dbReference type="SAM" id="MobiDB-lite"/>
    </source>
</evidence>
<accession>R8B9C1</accession>
<dbReference type="AlphaFoldDB" id="R8B9C1"/>
<gene>
    <name evidence="5" type="ORF">UCRPA7_8607</name>
</gene>
<keyword evidence="6" id="KW-1185">Reference proteome</keyword>
<feature type="region of interest" description="Disordered" evidence="4">
    <location>
        <begin position="61"/>
        <end position="84"/>
    </location>
</feature>
<dbReference type="EMBL" id="KB933369">
    <property type="protein sequence ID" value="EON95899.1"/>
    <property type="molecule type" value="Genomic_DNA"/>
</dbReference>
<dbReference type="GO" id="GO:0035493">
    <property type="term" value="P:SNARE complex assembly"/>
    <property type="evidence" value="ECO:0007669"/>
    <property type="project" value="TreeGrafter"/>
</dbReference>
<dbReference type="OrthoDB" id="72772at2759"/>
<evidence type="ECO:0000313" key="6">
    <source>
        <dbReference type="Proteomes" id="UP000014074"/>
    </source>
</evidence>
<dbReference type="HOGENOM" id="CLU_009375_1_0_1"/>
<proteinExistence type="inferred from homology"/>
<organism evidence="5 6">
    <name type="scientific">Phaeoacremonium minimum (strain UCR-PA7)</name>
    <name type="common">Esca disease fungus</name>
    <name type="synonym">Togninia minima</name>
    <dbReference type="NCBI Taxonomy" id="1286976"/>
    <lineage>
        <taxon>Eukaryota</taxon>
        <taxon>Fungi</taxon>
        <taxon>Dikarya</taxon>
        <taxon>Ascomycota</taxon>
        <taxon>Pezizomycotina</taxon>
        <taxon>Sordariomycetes</taxon>
        <taxon>Sordariomycetidae</taxon>
        <taxon>Togniniales</taxon>
        <taxon>Togniniaceae</taxon>
        <taxon>Phaeoacremonium</taxon>
    </lineage>
</organism>
<dbReference type="Proteomes" id="UP000014074">
    <property type="component" value="Unassembled WGS sequence"/>
</dbReference>
<dbReference type="GO" id="GO:0000323">
    <property type="term" value="C:lytic vacuole"/>
    <property type="evidence" value="ECO:0007669"/>
    <property type="project" value="TreeGrafter"/>
</dbReference>
<dbReference type="PANTHER" id="PTHR15157:SF5">
    <property type="entry name" value="UV RADIATION RESISTANCE-ASSOCIATED GENE PROTEIN"/>
    <property type="match status" value="1"/>
</dbReference>
<dbReference type="InterPro" id="IPR018791">
    <property type="entry name" value="UV_resistance/autophagy_Atg14"/>
</dbReference>
<dbReference type="GeneID" id="19329475"/>
<reference evidence="6" key="1">
    <citation type="journal article" date="2013" name="Genome Announc.">
        <title>Draft genome sequence of the ascomycete Phaeoacremonium aleophilum strain UCR-PA7, a causal agent of the esca disease complex in grapevines.</title>
        <authorList>
            <person name="Blanco-Ulate B."/>
            <person name="Rolshausen P."/>
            <person name="Cantu D."/>
        </authorList>
    </citation>
    <scope>NUCLEOTIDE SEQUENCE [LARGE SCALE GENOMIC DNA]</scope>
    <source>
        <strain evidence="6">UCR-PA7</strain>
    </source>
</reference>
<evidence type="ECO:0000256" key="1">
    <source>
        <dbReference type="ARBA" id="ARBA00009574"/>
    </source>
</evidence>
<dbReference type="Pfam" id="PF10186">
    <property type="entry name" value="ATG14"/>
    <property type="match status" value="1"/>
</dbReference>
<dbReference type="eggNOG" id="KOG2896">
    <property type="taxonomic scope" value="Eukaryota"/>
</dbReference>
<sequence length="592" mass="66057">MAPEVHRPLLLPQNRKLRHLRGIYLRNLTFGRPRGSTADDSAINKSPSKLAALQDGARLHHSLSSETLRPPAGRRRSTNLSNASPITRQKQLEYMADSKVADAFFSLHSEGYGEPLYISEVAEKATNFNFRFFELSQLGSSVTRSSELTVKIWVKRYQGQQDWSLLIEQDVDLRFLNFLGSLQNTHFPPNCLVFHLLDGVYTLELPNKPVLPKHGEQLPTSSYNALMRLATLDTSIQDALAVQEGLTTQINKLIADEKPNALPEAEDKAQLAKRYMLQQQRAAKAAQKRCDDLRTSIKARRQAIADGQTAQVRSERDVQNALEKLAASKDEQEKTAENIHGQRRRICEDLTAIFNICPVPLGPPLSFQICDIPLPNSTYDTTLTNAGEDSLSAALGHVALLTDHLQYYLGVPLPYPITPFGSRSSIRDDISILADPQREFPLYIPRGGSSAQFRFDYGWFLLNKDIEALCNAQGLKVVDIRDTLPNLKYLLYVCSAGTDEVPERKRGGVRGLWAGRMKGRGVSVADDTSSVGGSRRGSADSELLSRQREELRRAIGRTGSLERRLSPTGLPFDENETKLTLRTKGLRENVVK</sequence>
<name>R8B9C1_PHAM7</name>
<dbReference type="GO" id="GO:0000149">
    <property type="term" value="F:SNARE binding"/>
    <property type="evidence" value="ECO:0007669"/>
    <property type="project" value="TreeGrafter"/>
</dbReference>
<dbReference type="KEGG" id="tmn:UCRPA7_8607"/>
<keyword evidence="3" id="KW-0175">Coiled coil</keyword>
<dbReference type="GO" id="GO:0005768">
    <property type="term" value="C:endosome"/>
    <property type="evidence" value="ECO:0007669"/>
    <property type="project" value="TreeGrafter"/>
</dbReference>
<evidence type="ECO:0000256" key="3">
    <source>
        <dbReference type="ARBA" id="ARBA00023054"/>
    </source>
</evidence>
<evidence type="ECO:0000256" key="2">
    <source>
        <dbReference type="ARBA" id="ARBA00013807"/>
    </source>
</evidence>
<dbReference type="GO" id="GO:0032991">
    <property type="term" value="C:protein-containing complex"/>
    <property type="evidence" value="ECO:0007669"/>
    <property type="project" value="UniProtKB-ARBA"/>
</dbReference>
<comment type="similarity">
    <text evidence="1">Belongs to the ATG14 family.</text>
</comment>
<dbReference type="RefSeq" id="XP_007919310.1">
    <property type="nucleotide sequence ID" value="XM_007921119.1"/>
</dbReference>
<feature type="region of interest" description="Disordered" evidence="4">
    <location>
        <begin position="524"/>
        <end position="543"/>
    </location>
</feature>